<dbReference type="HOGENOM" id="CLU_020019_15_0_1"/>
<organism evidence="13 14">
    <name type="scientific">Sclerotinia borealis (strain F-4128)</name>
    <dbReference type="NCBI Taxonomy" id="1432307"/>
    <lineage>
        <taxon>Eukaryota</taxon>
        <taxon>Fungi</taxon>
        <taxon>Dikarya</taxon>
        <taxon>Ascomycota</taxon>
        <taxon>Pezizomycotina</taxon>
        <taxon>Leotiomycetes</taxon>
        <taxon>Helotiales</taxon>
        <taxon>Sclerotiniaceae</taxon>
        <taxon>Sclerotinia</taxon>
    </lineage>
</organism>
<feature type="compositionally biased region" description="Basic and acidic residues" evidence="11">
    <location>
        <begin position="388"/>
        <end position="411"/>
    </location>
</feature>
<dbReference type="PANTHER" id="PTHR19139:SF199">
    <property type="entry name" value="MIP17260P"/>
    <property type="match status" value="1"/>
</dbReference>
<dbReference type="OrthoDB" id="3222at2759"/>
<dbReference type="EMBL" id="AYSA01000263">
    <property type="protein sequence ID" value="ESZ94199.1"/>
    <property type="molecule type" value="Genomic_DNA"/>
</dbReference>
<feature type="transmembrane region" description="Helical" evidence="12">
    <location>
        <begin position="117"/>
        <end position="138"/>
    </location>
</feature>
<keyword evidence="7 12" id="KW-0472">Membrane</keyword>
<evidence type="ECO:0000313" key="14">
    <source>
        <dbReference type="Proteomes" id="UP000019487"/>
    </source>
</evidence>
<evidence type="ECO:0000256" key="5">
    <source>
        <dbReference type="ARBA" id="ARBA00022737"/>
    </source>
</evidence>
<evidence type="ECO:0000256" key="9">
    <source>
        <dbReference type="ARBA" id="ARBA00034651"/>
    </source>
</evidence>
<dbReference type="InterPro" id="IPR000425">
    <property type="entry name" value="MIP"/>
</dbReference>
<keyword evidence="3 10" id="KW-0813">Transport</keyword>
<dbReference type="STRING" id="1432307.W9CHJ4"/>
<feature type="transmembrane region" description="Helical" evidence="12">
    <location>
        <begin position="200"/>
        <end position="223"/>
    </location>
</feature>
<name>W9CHJ4_SCLBF</name>
<reference evidence="13 14" key="1">
    <citation type="journal article" date="2014" name="Genome Announc.">
        <title>Draft genome sequence of Sclerotinia borealis, a psychrophilic plant pathogenic fungus.</title>
        <authorList>
            <person name="Mardanov A.V."/>
            <person name="Beletsky A.V."/>
            <person name="Kadnikov V.V."/>
            <person name="Ignatov A.N."/>
            <person name="Ravin N.V."/>
        </authorList>
    </citation>
    <scope>NUCLEOTIDE SEQUENCE [LARGE SCALE GENOMIC DNA]</scope>
    <source>
        <strain evidence="14">F-4157</strain>
    </source>
</reference>
<comment type="similarity">
    <text evidence="2 10">Belongs to the MIP/aquaporin (TC 1.A.8) family.</text>
</comment>
<feature type="transmembrane region" description="Helical" evidence="12">
    <location>
        <begin position="272"/>
        <end position="292"/>
    </location>
</feature>
<dbReference type="GO" id="GO:0005886">
    <property type="term" value="C:plasma membrane"/>
    <property type="evidence" value="ECO:0007669"/>
    <property type="project" value="TreeGrafter"/>
</dbReference>
<proteinExistence type="inferred from homology"/>
<keyword evidence="8" id="KW-0325">Glycoprotein</keyword>
<accession>W9CHJ4</accession>
<dbReference type="Pfam" id="PF00230">
    <property type="entry name" value="MIP"/>
    <property type="match status" value="1"/>
</dbReference>
<dbReference type="InterPro" id="IPR023271">
    <property type="entry name" value="Aquaporin-like"/>
</dbReference>
<evidence type="ECO:0000256" key="7">
    <source>
        <dbReference type="ARBA" id="ARBA00023136"/>
    </source>
</evidence>
<gene>
    <name evidence="13" type="ORF">SBOR_5425</name>
</gene>
<evidence type="ECO:0000256" key="4">
    <source>
        <dbReference type="ARBA" id="ARBA00022692"/>
    </source>
</evidence>
<dbReference type="InterPro" id="IPR034294">
    <property type="entry name" value="Aquaporin_transptr"/>
</dbReference>
<feature type="compositionally biased region" description="Polar residues" evidence="11">
    <location>
        <begin position="446"/>
        <end position="462"/>
    </location>
</feature>
<keyword evidence="6 12" id="KW-1133">Transmembrane helix</keyword>
<comment type="catalytic activity">
    <reaction evidence="9">
        <text>H2O(in) = H2O(out)</text>
        <dbReference type="Rhea" id="RHEA:29667"/>
        <dbReference type="ChEBI" id="CHEBI:15377"/>
    </reaction>
</comment>
<evidence type="ECO:0000256" key="8">
    <source>
        <dbReference type="ARBA" id="ARBA00023180"/>
    </source>
</evidence>
<dbReference type="Gene3D" id="1.20.1080.10">
    <property type="entry name" value="Glycerol uptake facilitator protein"/>
    <property type="match status" value="1"/>
</dbReference>
<evidence type="ECO:0000256" key="1">
    <source>
        <dbReference type="ARBA" id="ARBA00004141"/>
    </source>
</evidence>
<feature type="transmembrane region" description="Helical" evidence="12">
    <location>
        <begin position="230"/>
        <end position="252"/>
    </location>
</feature>
<dbReference type="GO" id="GO:0015250">
    <property type="term" value="F:water channel activity"/>
    <property type="evidence" value="ECO:0007669"/>
    <property type="project" value="TreeGrafter"/>
</dbReference>
<dbReference type="Proteomes" id="UP000019487">
    <property type="component" value="Unassembled WGS sequence"/>
</dbReference>
<keyword evidence="4 10" id="KW-0812">Transmembrane</keyword>
<dbReference type="SUPFAM" id="SSF81338">
    <property type="entry name" value="Aquaporin-like"/>
    <property type="match status" value="1"/>
</dbReference>
<evidence type="ECO:0000256" key="6">
    <source>
        <dbReference type="ARBA" id="ARBA00022989"/>
    </source>
</evidence>
<feature type="transmembrane region" description="Helical" evidence="12">
    <location>
        <begin position="72"/>
        <end position="97"/>
    </location>
</feature>
<evidence type="ECO:0000256" key="12">
    <source>
        <dbReference type="SAM" id="Phobius"/>
    </source>
</evidence>
<comment type="subcellular location">
    <subcellularLocation>
        <location evidence="1">Membrane</location>
        <topology evidence="1">Multi-pass membrane protein</topology>
    </subcellularLocation>
</comment>
<evidence type="ECO:0000256" key="11">
    <source>
        <dbReference type="SAM" id="MobiDB-lite"/>
    </source>
</evidence>
<evidence type="ECO:0000256" key="10">
    <source>
        <dbReference type="RuleBase" id="RU000477"/>
    </source>
</evidence>
<keyword evidence="14" id="KW-1185">Reference proteome</keyword>
<comment type="caution">
    <text evidence="13">The sequence shown here is derived from an EMBL/GenBank/DDBJ whole genome shotgun (WGS) entry which is preliminary data.</text>
</comment>
<dbReference type="AlphaFoldDB" id="W9CHJ4"/>
<keyword evidence="5" id="KW-0677">Repeat</keyword>
<evidence type="ECO:0000256" key="3">
    <source>
        <dbReference type="ARBA" id="ARBA00022448"/>
    </source>
</evidence>
<feature type="region of interest" description="Disordered" evidence="11">
    <location>
        <begin position="352"/>
        <end position="469"/>
    </location>
</feature>
<evidence type="ECO:0000313" key="13">
    <source>
        <dbReference type="EMBL" id="ESZ94199.1"/>
    </source>
</evidence>
<dbReference type="PANTHER" id="PTHR19139">
    <property type="entry name" value="AQUAPORIN TRANSPORTER"/>
    <property type="match status" value="1"/>
</dbReference>
<dbReference type="PRINTS" id="PR00783">
    <property type="entry name" value="MINTRINSICP"/>
</dbReference>
<evidence type="ECO:0000256" key="2">
    <source>
        <dbReference type="ARBA" id="ARBA00006175"/>
    </source>
</evidence>
<protein>
    <recommendedName>
        <fullName evidence="15">Aquaporin</fullName>
    </recommendedName>
</protein>
<feature type="transmembrane region" description="Helical" evidence="12">
    <location>
        <begin position="159"/>
        <end position="180"/>
    </location>
</feature>
<sequence length="469" mass="50392">MNINEPRHGGGFVLPFFNDSKRSRKPHAGRDSLKSNRIPFLGWIPDTVSYITTPFRNAHRSLHSHNKIRNHFVATMAEFAGTTLFLLFAFSGTQVALLATPANNSNVVGTPSDPAQLLYISLCFGFSLAVNAWVFFRISGGLFNPAVTMGMCLVGALPYFRGLLLIIAQILGGITAAAIVSCLFPGPITFRTSLGGGTSIVQGLFIEMFLTAELVFTIFMLAAEKHKGTFIAPIGIGLSLFIAELTGVYFTGGSVNPARSFGPSVVARQFNGYHWIYWVGPILGAILASGFYKFIKMLEYETANPGQDATRIGESFDPEAHAMTNKVDFADEGMVGRELDESGAGRVHGSAGYGHAKEYGTQRRPFSDSPAPPHPNDQFVGLNSGGMHADEHVKVGEGAAKEETTRDKRDSGGTLVENGAKKSAMRGGGGNVSGMGVDQRVGGDLKNNTYNNQMIGQGQGVQSEEFYDK</sequence>
<evidence type="ECO:0008006" key="15">
    <source>
        <dbReference type="Google" id="ProtNLM"/>
    </source>
</evidence>
<dbReference type="FunFam" id="1.20.1080.10:FF:000024">
    <property type="entry name" value="MIP aquaporin (Eurofung)"/>
    <property type="match status" value="1"/>
</dbReference>
<dbReference type="CDD" id="cd00333">
    <property type="entry name" value="MIP"/>
    <property type="match status" value="1"/>
</dbReference>